<keyword evidence="2 6" id="KW-0732">Signal</keyword>
<dbReference type="InterPro" id="IPR008979">
    <property type="entry name" value="Galactose-bd-like_sf"/>
</dbReference>
<evidence type="ECO:0000256" key="6">
    <source>
        <dbReference type="SAM" id="SignalP"/>
    </source>
</evidence>
<evidence type="ECO:0000256" key="5">
    <source>
        <dbReference type="ARBA" id="ARBA00074219"/>
    </source>
</evidence>
<dbReference type="SUPFAM" id="SSF49785">
    <property type="entry name" value="Galactose-binding domain-like"/>
    <property type="match status" value="1"/>
</dbReference>
<keyword evidence="3" id="KW-0378">Hydrolase</keyword>
<feature type="domain" description="CBM6" evidence="7">
    <location>
        <begin position="852"/>
        <end position="968"/>
    </location>
</feature>
<dbReference type="InterPro" id="IPR008999">
    <property type="entry name" value="Actin-crosslinking"/>
</dbReference>
<dbReference type="GO" id="GO:0030246">
    <property type="term" value="F:carbohydrate binding"/>
    <property type="evidence" value="ECO:0007669"/>
    <property type="project" value="InterPro"/>
</dbReference>
<dbReference type="GO" id="GO:0009044">
    <property type="term" value="F:xylan 1,4-beta-xylosidase activity"/>
    <property type="evidence" value="ECO:0007669"/>
    <property type="project" value="InterPro"/>
</dbReference>
<dbReference type="PROSITE" id="PS51175">
    <property type="entry name" value="CBM6"/>
    <property type="match status" value="1"/>
</dbReference>
<evidence type="ECO:0000256" key="2">
    <source>
        <dbReference type="ARBA" id="ARBA00022729"/>
    </source>
</evidence>
<dbReference type="GO" id="GO:0031222">
    <property type="term" value="P:arabinan catabolic process"/>
    <property type="evidence" value="ECO:0007669"/>
    <property type="project" value="TreeGrafter"/>
</dbReference>
<dbReference type="InterPro" id="IPR026891">
    <property type="entry name" value="Fn3-like"/>
</dbReference>
<dbReference type="GO" id="GO:0046556">
    <property type="term" value="F:alpha-L-arabinofuranosidase activity"/>
    <property type="evidence" value="ECO:0007669"/>
    <property type="project" value="TreeGrafter"/>
</dbReference>
<dbReference type="CDD" id="cd04084">
    <property type="entry name" value="CBM6_xylanase-like"/>
    <property type="match status" value="1"/>
</dbReference>
<comment type="function">
    <text evidence="4">Catalyzes the hydrolysis of a non-reducing terminal alpha-L-arabinopyranosidic linkage in ginsenoside Rb2 (alpha-L-arabinopyranosyl-(1-&gt;6)-alpha-D-glucopyranosyl) to release alpha-D-glucopyranosyl (Rd). It is not able to hydrolyze alpha-L-arabinofuranosyl-(1-&gt;6)-alpha-D-glucopyranosyl (Rc).</text>
</comment>
<evidence type="ECO:0000256" key="1">
    <source>
        <dbReference type="ARBA" id="ARBA00005336"/>
    </source>
</evidence>
<dbReference type="InterPro" id="IPR044993">
    <property type="entry name" value="BXL"/>
</dbReference>
<protein>
    <recommendedName>
        <fullName evidence="5">Exo-alpha-(1-&gt;6)-L-arabinopyranosidase</fullName>
    </recommendedName>
</protein>
<dbReference type="SMART" id="SM00606">
    <property type="entry name" value="CBD_IV"/>
    <property type="match status" value="1"/>
</dbReference>
<evidence type="ECO:0000256" key="3">
    <source>
        <dbReference type="ARBA" id="ARBA00022801"/>
    </source>
</evidence>
<dbReference type="GO" id="GO:0008422">
    <property type="term" value="F:beta-glucosidase activity"/>
    <property type="evidence" value="ECO:0007669"/>
    <property type="project" value="UniProtKB-ARBA"/>
</dbReference>
<dbReference type="InterPro" id="IPR013783">
    <property type="entry name" value="Ig-like_fold"/>
</dbReference>
<dbReference type="InterPro" id="IPR001764">
    <property type="entry name" value="Glyco_hydro_3_N"/>
</dbReference>
<dbReference type="SUPFAM" id="SSF52279">
    <property type="entry name" value="Beta-D-glucan exohydrolase, C-terminal domain"/>
    <property type="match status" value="1"/>
</dbReference>
<dbReference type="CDD" id="cd23343">
    <property type="entry name" value="beta-trefoil_FSCN_BglX-like"/>
    <property type="match status" value="1"/>
</dbReference>
<accession>A0A1H2AEK4</accession>
<dbReference type="Gene3D" id="2.60.40.10">
    <property type="entry name" value="Immunoglobulins"/>
    <property type="match status" value="1"/>
</dbReference>
<comment type="similarity">
    <text evidence="1">Belongs to the glycosyl hydrolase 3 family.</text>
</comment>
<dbReference type="InterPro" id="IPR036881">
    <property type="entry name" value="Glyco_hydro_3_C_sf"/>
</dbReference>
<dbReference type="InterPro" id="IPR005084">
    <property type="entry name" value="CBM6"/>
</dbReference>
<dbReference type="InterPro" id="IPR002772">
    <property type="entry name" value="Glyco_hydro_3_C"/>
</dbReference>
<reference evidence="8 9" key="1">
    <citation type="submission" date="2016-10" db="EMBL/GenBank/DDBJ databases">
        <authorList>
            <person name="de Groot N.N."/>
        </authorList>
    </citation>
    <scope>NUCLEOTIDE SEQUENCE [LARGE SCALE GENOMIC DNA]</scope>
    <source>
        <strain evidence="8 9">DSM 43941</strain>
    </source>
</reference>
<dbReference type="InterPro" id="IPR006584">
    <property type="entry name" value="Cellulose-bd_IV"/>
</dbReference>
<dbReference type="SUPFAM" id="SSF51445">
    <property type="entry name" value="(Trans)glycosidases"/>
    <property type="match status" value="1"/>
</dbReference>
<dbReference type="GO" id="GO:0045493">
    <property type="term" value="P:xylan catabolic process"/>
    <property type="evidence" value="ECO:0007669"/>
    <property type="project" value="InterPro"/>
</dbReference>
<dbReference type="SMART" id="SM01217">
    <property type="entry name" value="Fn3_like"/>
    <property type="match status" value="1"/>
</dbReference>
<feature type="chain" id="PRO_5009268764" description="Exo-alpha-(1-&gt;6)-L-arabinopyranosidase" evidence="6">
    <location>
        <begin position="27"/>
        <end position="968"/>
    </location>
</feature>
<dbReference type="Gene3D" id="3.20.20.300">
    <property type="entry name" value="Glycoside hydrolase, family 3, N-terminal domain"/>
    <property type="match status" value="1"/>
</dbReference>
<name>A0A1H2AEK4_9ACTN</name>
<dbReference type="PANTHER" id="PTHR42721">
    <property type="entry name" value="SUGAR HYDROLASE-RELATED"/>
    <property type="match status" value="1"/>
</dbReference>
<evidence type="ECO:0000313" key="9">
    <source>
        <dbReference type="Proteomes" id="UP000198688"/>
    </source>
</evidence>
<dbReference type="Pfam" id="PF03422">
    <property type="entry name" value="CBM_6"/>
    <property type="match status" value="1"/>
</dbReference>
<sequence length="968" mass="103379">MRIRRGFAAIAVAVLLVPLLPDAAQAEPALEFRDPSLPLTARVDDLVSRLTLDEKISLLHQYQPAIPRLGISLFKSGTEALHGVAWSNDHRNNSAKIDATATVFPQAVGLASTWDPELIERVGSAVGDELRGFHRQNPEIWGLNAWAPVVNLLRDPRWGRNEEGYSEDPLLTGAIAAAYGDGLQGDDPNHLKVAPTLKHYAAYNNETLRDRTSSNVPQRVLNEYDRKPFEIALKNGSATGVMAAYNLINGRPATVDPDLGTLLRDWSDQRLFNVSDAWAPTNLTGSQAYFATQAEANAAVIKAGLDSFTVNDTNAEPTTTAIRQALERGLLTEADVDSSVGNALSIRFRLGEFDPDGGPYAGISPSVIDSPAHRALARKTAAEAAVLLKNDGILPLQAGGSVAVVGPTADKLYSDWYGGQLPYRVSILDGLTERASSVSTGTGADRIALREVTTGRYVTAGATGVGVTESSPTPAAQFDTVDWGDGVSTLRNVANGKLVSYNWGPFAANADEPGGWFVQQQFRQEQQADGTFVLHYVGYETQESWFPPNHYVTVGADGNLTLGAAGAAGAARFTRELLVDGVATAAAQAKKAKTAVVVVGTDPFVAGREVHDRAGLGLGARQEALIKAVRAANPRTVVVVQSSYPQTINWAQAHVPGILWTTHAGAETGHAVADVLYGDVNPAGRLTQTWYRSADQLPGDMLEYDIIRSKQTYLYSSAKPLYPFGHGLSYTSFTYGQPSVRQGMVTVTVTNTGKRAGAEVVQLYTHQRTSRDATPVKQLRGFQKVSLRPGRSATVSIPLAQSDLARWDQTRQRWVVETSVHDVLLGASANDIRARTTLAVKGSVIPPRDLSRPTRAETFDAYAGVRLLDETTSSGTVVGAVATGDWLAFKDAALRGGRTVTATASGTGTVQVRLGSPAGRLLGTATLTDTGGVYTYRTVTAPLARFSGRSTVYLVPSPGLRLATFSIG</sequence>
<dbReference type="Gene3D" id="2.60.120.260">
    <property type="entry name" value="Galactose-binding domain-like"/>
    <property type="match status" value="1"/>
</dbReference>
<dbReference type="Pfam" id="PF14310">
    <property type="entry name" value="Fn3-like"/>
    <property type="match status" value="1"/>
</dbReference>
<dbReference type="Gene3D" id="3.40.50.1700">
    <property type="entry name" value="Glycoside hydrolase family 3 C-terminal domain"/>
    <property type="match status" value="1"/>
</dbReference>
<evidence type="ECO:0000313" key="8">
    <source>
        <dbReference type="EMBL" id="SDT44383.1"/>
    </source>
</evidence>
<evidence type="ECO:0000259" key="7">
    <source>
        <dbReference type="PROSITE" id="PS51175"/>
    </source>
</evidence>
<dbReference type="Pfam" id="PF00933">
    <property type="entry name" value="Glyco_hydro_3"/>
    <property type="match status" value="1"/>
</dbReference>
<dbReference type="Pfam" id="PF01915">
    <property type="entry name" value="Glyco_hydro_3_C"/>
    <property type="match status" value="1"/>
</dbReference>
<proteinExistence type="inferred from homology"/>
<evidence type="ECO:0000256" key="4">
    <source>
        <dbReference type="ARBA" id="ARBA00058905"/>
    </source>
</evidence>
<dbReference type="SUPFAM" id="SSF50405">
    <property type="entry name" value="Actin-crosslinking proteins"/>
    <property type="match status" value="1"/>
</dbReference>
<dbReference type="AlphaFoldDB" id="A0A1H2AEK4"/>
<dbReference type="PRINTS" id="PR00133">
    <property type="entry name" value="GLHYDRLASE3"/>
</dbReference>
<feature type="signal peptide" evidence="6">
    <location>
        <begin position="1"/>
        <end position="26"/>
    </location>
</feature>
<dbReference type="EMBL" id="LT629758">
    <property type="protein sequence ID" value="SDT44383.1"/>
    <property type="molecule type" value="Genomic_DNA"/>
</dbReference>
<dbReference type="OrthoDB" id="3304319at2"/>
<dbReference type="STRING" id="113562.SAMN04489716_3817"/>
<dbReference type="InterPro" id="IPR017853">
    <property type="entry name" value="GH"/>
</dbReference>
<keyword evidence="9" id="KW-1185">Reference proteome</keyword>
<dbReference type="Proteomes" id="UP000198688">
    <property type="component" value="Chromosome I"/>
</dbReference>
<dbReference type="PANTHER" id="PTHR42721:SF3">
    <property type="entry name" value="BETA-D-XYLOSIDASE 5-RELATED"/>
    <property type="match status" value="1"/>
</dbReference>
<organism evidence="8 9">
    <name type="scientific">Actinoplanes derwentensis</name>
    <dbReference type="NCBI Taxonomy" id="113562"/>
    <lineage>
        <taxon>Bacteria</taxon>
        <taxon>Bacillati</taxon>
        <taxon>Actinomycetota</taxon>
        <taxon>Actinomycetes</taxon>
        <taxon>Micromonosporales</taxon>
        <taxon>Micromonosporaceae</taxon>
        <taxon>Actinoplanes</taxon>
    </lineage>
</organism>
<dbReference type="InterPro" id="IPR036962">
    <property type="entry name" value="Glyco_hydro_3_N_sf"/>
</dbReference>
<gene>
    <name evidence="8" type="ORF">SAMN04489716_3817</name>
</gene>
<dbReference type="FunFam" id="2.60.40.10:FF:000495">
    <property type="entry name" value="Periplasmic beta-glucosidase"/>
    <property type="match status" value="1"/>
</dbReference>
<dbReference type="RefSeq" id="WP_092545876.1">
    <property type="nucleotide sequence ID" value="NZ_BOMJ01000055.1"/>
</dbReference>
<dbReference type="Gene3D" id="2.60.120.380">
    <property type="match status" value="1"/>
</dbReference>